<comment type="caution">
    <text evidence="1">The sequence shown here is derived from an EMBL/GenBank/DDBJ whole genome shotgun (WGS) entry which is preliminary data.</text>
</comment>
<gene>
    <name evidence="1" type="ORF">S01H4_16870</name>
</gene>
<sequence length="75" mass="8884">MATKYIITIGYQSIHSKTGQVTQNIKTKTKYFDSRIECERFLMHWNTSLRKILWSTVGMIEVDLFSYLNEIMDES</sequence>
<dbReference type="EMBL" id="BART01007413">
    <property type="protein sequence ID" value="GAG57522.1"/>
    <property type="molecule type" value="Genomic_DNA"/>
</dbReference>
<proteinExistence type="predicted"/>
<accession>X0ZHB9</accession>
<dbReference type="AlphaFoldDB" id="X0ZHB9"/>
<reference evidence="1" key="1">
    <citation type="journal article" date="2014" name="Front. Microbiol.">
        <title>High frequency of phylogenetically diverse reductive dehalogenase-homologous genes in deep subseafloor sedimentary metagenomes.</title>
        <authorList>
            <person name="Kawai M."/>
            <person name="Futagami T."/>
            <person name="Toyoda A."/>
            <person name="Takaki Y."/>
            <person name="Nishi S."/>
            <person name="Hori S."/>
            <person name="Arai W."/>
            <person name="Tsubouchi T."/>
            <person name="Morono Y."/>
            <person name="Uchiyama I."/>
            <person name="Ito T."/>
            <person name="Fujiyama A."/>
            <person name="Inagaki F."/>
            <person name="Takami H."/>
        </authorList>
    </citation>
    <scope>NUCLEOTIDE SEQUENCE</scope>
    <source>
        <strain evidence="1">Expedition CK06-06</strain>
    </source>
</reference>
<protein>
    <submittedName>
        <fullName evidence="1">Uncharacterized protein</fullName>
    </submittedName>
</protein>
<organism evidence="1">
    <name type="scientific">marine sediment metagenome</name>
    <dbReference type="NCBI Taxonomy" id="412755"/>
    <lineage>
        <taxon>unclassified sequences</taxon>
        <taxon>metagenomes</taxon>
        <taxon>ecological metagenomes</taxon>
    </lineage>
</organism>
<name>X0ZHB9_9ZZZZ</name>
<evidence type="ECO:0000313" key="1">
    <source>
        <dbReference type="EMBL" id="GAG57522.1"/>
    </source>
</evidence>